<feature type="region of interest" description="Disordered" evidence="1">
    <location>
        <begin position="1"/>
        <end position="22"/>
    </location>
</feature>
<keyword evidence="3" id="KW-1185">Reference proteome</keyword>
<evidence type="ECO:0000256" key="1">
    <source>
        <dbReference type="SAM" id="MobiDB-lite"/>
    </source>
</evidence>
<dbReference type="AlphaFoldDB" id="A0A162CLP7"/>
<dbReference type="STRING" id="35525.A0A162CLP7"/>
<proteinExistence type="predicted"/>
<feature type="compositionally biased region" description="Basic and acidic residues" evidence="1">
    <location>
        <begin position="8"/>
        <end position="22"/>
    </location>
</feature>
<dbReference type="EMBL" id="LRGB01000986">
    <property type="protein sequence ID" value="KZS14296.1"/>
    <property type="molecule type" value="Genomic_DNA"/>
</dbReference>
<protein>
    <recommendedName>
        <fullName evidence="4">MULE transposase domain-containing protein</fullName>
    </recommendedName>
</protein>
<organism evidence="2 3">
    <name type="scientific">Daphnia magna</name>
    <dbReference type="NCBI Taxonomy" id="35525"/>
    <lineage>
        <taxon>Eukaryota</taxon>
        <taxon>Metazoa</taxon>
        <taxon>Ecdysozoa</taxon>
        <taxon>Arthropoda</taxon>
        <taxon>Crustacea</taxon>
        <taxon>Branchiopoda</taxon>
        <taxon>Diplostraca</taxon>
        <taxon>Cladocera</taxon>
        <taxon>Anomopoda</taxon>
        <taxon>Daphniidae</taxon>
        <taxon>Daphnia</taxon>
    </lineage>
</organism>
<dbReference type="Proteomes" id="UP000076858">
    <property type="component" value="Unassembled WGS sequence"/>
</dbReference>
<dbReference type="PANTHER" id="PTHR20956:SF12">
    <property type="entry name" value="FLYWCH-TYPE DOMAIN-CONTAINING PROTEIN"/>
    <property type="match status" value="1"/>
</dbReference>
<reference evidence="2 3" key="1">
    <citation type="submission" date="2016-03" db="EMBL/GenBank/DDBJ databases">
        <title>EvidentialGene: Evidence-directed Construction of Genes on Genomes.</title>
        <authorList>
            <person name="Gilbert D.G."/>
            <person name="Choi J.-H."/>
            <person name="Mockaitis K."/>
            <person name="Colbourne J."/>
            <person name="Pfrender M."/>
        </authorList>
    </citation>
    <scope>NUCLEOTIDE SEQUENCE [LARGE SCALE GENOMIC DNA]</scope>
    <source>
        <strain evidence="2 3">Xinb3</strain>
        <tissue evidence="2">Complete organism</tissue>
    </source>
</reference>
<dbReference type="PANTHER" id="PTHR20956">
    <property type="entry name" value="HEH2P"/>
    <property type="match status" value="1"/>
</dbReference>
<accession>A0A162CLP7</accession>
<dbReference type="OrthoDB" id="10029846at2759"/>
<name>A0A162CLP7_9CRUS</name>
<evidence type="ECO:0008006" key="4">
    <source>
        <dbReference type="Google" id="ProtNLM"/>
    </source>
</evidence>
<gene>
    <name evidence="2" type="ORF">APZ42_020381</name>
</gene>
<evidence type="ECO:0000313" key="3">
    <source>
        <dbReference type="Proteomes" id="UP000076858"/>
    </source>
</evidence>
<sequence length="332" mass="38437">MTRMTRQTRREENMAKSKKMDEAVGVAVHRQTRFLQDVVGHTTVPPRANLYVEVLEMMYQKKMKVLSDGILYRCNHRQKLNPCKCSILQSGIKIIQRGHQIASYPKQANVYESQVIYRDDKREVLKCKGKSAKAITDPISAAHFASNRRMKLVNRKQVYKSVNMARAKTRPVNPKTLDFSFEDDGIPDGLTFHDMVTGRTSSRNHSCRCGRLKMVPLIFVLMSSRTQKDYIRFLEHIKTVTIENRFDLKESVVDFEKAVWLAIEKEFGIGVRIFVSGFHWTQCIFRHVKSLGLTRANRNRRDTLIRGICKFEPPTMLRIGTKLVPKPTVFLM</sequence>
<comment type="caution">
    <text evidence="2">The sequence shown here is derived from an EMBL/GenBank/DDBJ whole genome shotgun (WGS) entry which is preliminary data.</text>
</comment>
<evidence type="ECO:0000313" key="2">
    <source>
        <dbReference type="EMBL" id="KZS14296.1"/>
    </source>
</evidence>